<protein>
    <recommendedName>
        <fullName evidence="3">ESAT-6-like protein</fullName>
    </recommendedName>
</protein>
<sequence length="115" mass="11623">MTEQSPGGSGALKADSPVLQTAAGHVDSTNQAIGGQLTYVRGIVDQLAGASWQGSAATAFARVMTDWDGAVARLNGALAGIADQLRVNSTNYDAEEDANTAAINRVGAAGPLHIS</sequence>
<evidence type="ECO:0008006" key="3">
    <source>
        <dbReference type="Google" id="ProtNLM"/>
    </source>
</evidence>
<dbReference type="NCBIfam" id="TIGR03930">
    <property type="entry name" value="WXG100_ESAT6"/>
    <property type="match status" value="1"/>
</dbReference>
<dbReference type="AlphaFoldDB" id="A0A173LNM3"/>
<proteinExistence type="predicted"/>
<evidence type="ECO:0000313" key="1">
    <source>
        <dbReference type="EMBL" id="ANI93121.1"/>
    </source>
</evidence>
<reference evidence="1 2" key="1">
    <citation type="submission" date="2016-06" db="EMBL/GenBank/DDBJ databases">
        <title>Complete genome sequence of a saline-alkali tolerant type strain Dietzia timorensis ID05-A0528T.</title>
        <authorList>
            <person name="Wu X."/>
        </authorList>
    </citation>
    <scope>NUCLEOTIDE SEQUENCE [LARGE SCALE GENOMIC DNA]</scope>
    <source>
        <strain evidence="1 2">ID05-A0528</strain>
    </source>
</reference>
<gene>
    <name evidence="1" type="ORF">BJL86_2357</name>
</gene>
<dbReference type="Pfam" id="PF06013">
    <property type="entry name" value="WXG100"/>
    <property type="match status" value="1"/>
</dbReference>
<dbReference type="Proteomes" id="UP000186104">
    <property type="component" value="Chromosome"/>
</dbReference>
<dbReference type="InterPro" id="IPR036689">
    <property type="entry name" value="ESAT-6-like_sf"/>
</dbReference>
<accession>A0A173LNM3</accession>
<dbReference type="OrthoDB" id="4554345at2"/>
<name>A0A173LNM3_9ACTN</name>
<dbReference type="InterPro" id="IPR010310">
    <property type="entry name" value="T7SS_ESAT-6-like"/>
</dbReference>
<dbReference type="STRING" id="499555.BJL86_2357"/>
<dbReference type="RefSeq" id="WP_067475955.1">
    <property type="nucleotide sequence ID" value="NZ_CP015961.1"/>
</dbReference>
<keyword evidence="2" id="KW-1185">Reference proteome</keyword>
<dbReference type="EMBL" id="CP015961">
    <property type="protein sequence ID" value="ANI93121.1"/>
    <property type="molecule type" value="Genomic_DNA"/>
</dbReference>
<dbReference type="SUPFAM" id="SSF140453">
    <property type="entry name" value="EsxAB dimer-like"/>
    <property type="match status" value="1"/>
</dbReference>
<organism evidence="1 2">
    <name type="scientific">Dietzia timorensis</name>
    <dbReference type="NCBI Taxonomy" id="499555"/>
    <lineage>
        <taxon>Bacteria</taxon>
        <taxon>Bacillati</taxon>
        <taxon>Actinomycetota</taxon>
        <taxon>Actinomycetes</taxon>
        <taxon>Mycobacteriales</taxon>
        <taxon>Dietziaceae</taxon>
        <taxon>Dietzia</taxon>
    </lineage>
</organism>
<dbReference type="KEGG" id="dtm:BJL86_2357"/>
<dbReference type="Gene3D" id="1.10.287.1060">
    <property type="entry name" value="ESAT-6-like"/>
    <property type="match status" value="1"/>
</dbReference>
<evidence type="ECO:0000313" key="2">
    <source>
        <dbReference type="Proteomes" id="UP000186104"/>
    </source>
</evidence>